<dbReference type="InterPro" id="IPR011048">
    <property type="entry name" value="Haem_d1_sf"/>
</dbReference>
<dbReference type="InterPro" id="IPR011044">
    <property type="entry name" value="Quino_amine_DH_bsu"/>
</dbReference>
<dbReference type="InterPro" id="IPR051200">
    <property type="entry name" value="Host-pathogen_enzymatic-act"/>
</dbReference>
<evidence type="ECO:0000256" key="1">
    <source>
        <dbReference type="SAM" id="MobiDB-lite"/>
    </source>
</evidence>
<dbReference type="SUPFAM" id="SSF50969">
    <property type="entry name" value="YVTN repeat-like/Quinoprotein amine dehydrogenase"/>
    <property type="match status" value="1"/>
</dbReference>
<protein>
    <submittedName>
        <fullName evidence="2">YncE family protein</fullName>
    </submittedName>
</protein>
<reference evidence="2 3" key="1">
    <citation type="submission" date="2018-07" db="EMBL/GenBank/DDBJ databases">
        <title>Thalassococcus profundi sp. nov., a marine bacterium isolated from deep seawater of Okinawa Trough.</title>
        <authorList>
            <person name="Yu M."/>
        </authorList>
    </citation>
    <scope>NUCLEOTIDE SEQUENCE [LARGE SCALE GENOMIC DNA]</scope>
    <source>
        <strain evidence="2 3">WRAS1</strain>
    </source>
</reference>
<sequence length="425" mass="43523">MKKSLGHLIVSGRWDDNVAIVDLDKALLPENHETSNAVISRPRATPDLDLDGDGTPDARASGQPVAVAVDANGRFAYVVCHSGSATPEAAGAYQHGHPGLVTVLDVARALDPTHDDTLGAVAEFVPTGRTGPVGCALSPDGAVLLVNCGEASESEDGGDEVTVIDVATRSVSARTPLVLNPDHPARTPSTQDSPHETFGHYPNPTGIVISPHGGGTVFIGNGGFSDVSVLDLAKARAGSDAAEINRVATETGPFGMALSPDGTLVAVAARESMSRDYEGETVSLIDVARAAAGRDDAERARIKVGGSTDDLHSRPFGVAFSEDGKRLVASCFRSNAVSILDVEAAVAGQPCELHLIHPEAPGGGPSRPRGIAVSGKYACVIGGAKGGSRSSLVWLIDIDTGTVAATVTEVGNESYFLAAVPPRGA</sequence>
<name>A0A369TPJ3_9RHOB</name>
<dbReference type="PANTHER" id="PTHR47197:SF3">
    <property type="entry name" value="DIHYDRO-HEME D1 DEHYDROGENASE"/>
    <property type="match status" value="1"/>
</dbReference>
<organism evidence="2 3">
    <name type="scientific">Thalassococcus profundi</name>
    <dbReference type="NCBI Taxonomy" id="2282382"/>
    <lineage>
        <taxon>Bacteria</taxon>
        <taxon>Pseudomonadati</taxon>
        <taxon>Pseudomonadota</taxon>
        <taxon>Alphaproteobacteria</taxon>
        <taxon>Rhodobacterales</taxon>
        <taxon>Roseobacteraceae</taxon>
        <taxon>Thalassococcus</taxon>
    </lineage>
</organism>
<dbReference type="OrthoDB" id="916694at2"/>
<feature type="region of interest" description="Disordered" evidence="1">
    <location>
        <begin position="37"/>
        <end position="61"/>
    </location>
</feature>
<dbReference type="Proteomes" id="UP000253977">
    <property type="component" value="Unassembled WGS sequence"/>
</dbReference>
<dbReference type="InterPro" id="IPR015943">
    <property type="entry name" value="WD40/YVTN_repeat-like_dom_sf"/>
</dbReference>
<dbReference type="SUPFAM" id="SSF51004">
    <property type="entry name" value="C-terminal (heme d1) domain of cytochrome cd1-nitrite reductase"/>
    <property type="match status" value="1"/>
</dbReference>
<keyword evidence="3" id="KW-1185">Reference proteome</keyword>
<dbReference type="EMBL" id="QPMK01000003">
    <property type="protein sequence ID" value="RDD67211.1"/>
    <property type="molecule type" value="Genomic_DNA"/>
</dbReference>
<accession>A0A369TPJ3</accession>
<evidence type="ECO:0000313" key="3">
    <source>
        <dbReference type="Proteomes" id="UP000253977"/>
    </source>
</evidence>
<dbReference type="RefSeq" id="WP_114509959.1">
    <property type="nucleotide sequence ID" value="NZ_QPMK01000003.1"/>
</dbReference>
<dbReference type="AlphaFoldDB" id="A0A369TPJ3"/>
<evidence type="ECO:0000313" key="2">
    <source>
        <dbReference type="EMBL" id="RDD67211.1"/>
    </source>
</evidence>
<gene>
    <name evidence="2" type="ORF">DU478_05595</name>
</gene>
<comment type="caution">
    <text evidence="2">The sequence shown here is derived from an EMBL/GenBank/DDBJ whole genome shotgun (WGS) entry which is preliminary data.</text>
</comment>
<dbReference type="PANTHER" id="PTHR47197">
    <property type="entry name" value="PROTEIN NIRF"/>
    <property type="match status" value="1"/>
</dbReference>
<dbReference type="Gene3D" id="2.130.10.10">
    <property type="entry name" value="YVTN repeat-like/Quinoprotein amine dehydrogenase"/>
    <property type="match status" value="2"/>
</dbReference>
<proteinExistence type="predicted"/>